<reference evidence="3 4" key="1">
    <citation type="submission" date="2024-09" db="EMBL/GenBank/DDBJ databases">
        <authorList>
            <person name="Pan X."/>
        </authorList>
    </citation>
    <scope>NUCLEOTIDE SEQUENCE [LARGE SCALE GENOMIC DNA]</scope>
    <source>
        <strain evidence="3 4">B2969</strain>
    </source>
</reference>
<dbReference type="NCBIfam" id="TIGR01552">
    <property type="entry name" value="phd_fam"/>
    <property type="match status" value="1"/>
</dbReference>
<dbReference type="EMBL" id="JBIQWL010000003">
    <property type="protein sequence ID" value="MFH8250918.1"/>
    <property type="molecule type" value="Genomic_DNA"/>
</dbReference>
<comment type="caution">
    <text evidence="3">The sequence shown here is derived from an EMBL/GenBank/DDBJ whole genome shotgun (WGS) entry which is preliminary data.</text>
</comment>
<sequence length="73" mass="8039">MEQVNVQDAKTHLSRLLARVERGETVTIARGGHPIARLSPIDDSGPRELGFLDLDVPDSFFEPLPGAELDAWD</sequence>
<evidence type="ECO:0000256" key="2">
    <source>
        <dbReference type="RuleBase" id="RU362080"/>
    </source>
</evidence>
<dbReference type="InterPro" id="IPR006442">
    <property type="entry name" value="Antitoxin_Phd/YefM"/>
</dbReference>
<accession>A0ABW7Q9X5</accession>
<evidence type="ECO:0000313" key="4">
    <source>
        <dbReference type="Proteomes" id="UP001610861"/>
    </source>
</evidence>
<organism evidence="3 4">
    <name type="scientific">Microbacterium alkaliflavum</name>
    <dbReference type="NCBI Taxonomy" id="3248839"/>
    <lineage>
        <taxon>Bacteria</taxon>
        <taxon>Bacillati</taxon>
        <taxon>Actinomycetota</taxon>
        <taxon>Actinomycetes</taxon>
        <taxon>Micrococcales</taxon>
        <taxon>Microbacteriaceae</taxon>
        <taxon>Microbacterium</taxon>
    </lineage>
</organism>
<dbReference type="InterPro" id="IPR036165">
    <property type="entry name" value="YefM-like_sf"/>
</dbReference>
<keyword evidence="4" id="KW-1185">Reference proteome</keyword>
<dbReference type="Proteomes" id="UP001610861">
    <property type="component" value="Unassembled WGS sequence"/>
</dbReference>
<dbReference type="InterPro" id="IPR051416">
    <property type="entry name" value="phD-YefM_TA_antitoxins"/>
</dbReference>
<dbReference type="Pfam" id="PF02604">
    <property type="entry name" value="PhdYeFM_antitox"/>
    <property type="match status" value="1"/>
</dbReference>
<dbReference type="RefSeq" id="WP_396640861.1">
    <property type="nucleotide sequence ID" value="NZ_JBIQWL010000003.1"/>
</dbReference>
<comment type="function">
    <text evidence="2">Antitoxin component of a type II toxin-antitoxin (TA) system.</text>
</comment>
<dbReference type="PANTHER" id="PTHR35377">
    <property type="entry name" value="ANTITOXIN VAPB49-RELATED-RELATED"/>
    <property type="match status" value="1"/>
</dbReference>
<proteinExistence type="inferred from homology"/>
<gene>
    <name evidence="3" type="ORF">ACH3VR_11175</name>
</gene>
<dbReference type="SUPFAM" id="SSF143120">
    <property type="entry name" value="YefM-like"/>
    <property type="match status" value="1"/>
</dbReference>
<evidence type="ECO:0000313" key="3">
    <source>
        <dbReference type="EMBL" id="MFH8250918.1"/>
    </source>
</evidence>
<comment type="similarity">
    <text evidence="1 2">Belongs to the phD/YefM antitoxin family.</text>
</comment>
<name>A0ABW7Q9X5_9MICO</name>
<evidence type="ECO:0000256" key="1">
    <source>
        <dbReference type="ARBA" id="ARBA00009981"/>
    </source>
</evidence>
<protein>
    <recommendedName>
        <fullName evidence="2">Antitoxin</fullName>
    </recommendedName>
</protein>
<dbReference type="Gene3D" id="3.40.1620.10">
    <property type="entry name" value="YefM-like domain"/>
    <property type="match status" value="1"/>
</dbReference>